<evidence type="ECO:0000256" key="3">
    <source>
        <dbReference type="ARBA" id="ARBA00022801"/>
    </source>
</evidence>
<name>A0A812IV10_9DINO</name>
<keyword evidence="2" id="KW-0645">Protease</keyword>
<evidence type="ECO:0000256" key="5">
    <source>
        <dbReference type="SAM" id="Phobius"/>
    </source>
</evidence>
<dbReference type="Gene3D" id="3.90.1720.30">
    <property type="entry name" value="PPPDE domains"/>
    <property type="match status" value="1"/>
</dbReference>
<feature type="transmembrane region" description="Helical" evidence="5">
    <location>
        <begin position="631"/>
        <end position="649"/>
    </location>
</feature>
<dbReference type="InterPro" id="IPR042266">
    <property type="entry name" value="PPPDE_sf"/>
</dbReference>
<dbReference type="InterPro" id="IPR036259">
    <property type="entry name" value="MFS_trans_sf"/>
</dbReference>
<dbReference type="PANTHER" id="PTHR12378:SF9">
    <property type="entry name" value="OS06G0107000 PROTEIN"/>
    <property type="match status" value="1"/>
</dbReference>
<evidence type="ECO:0000259" key="6">
    <source>
        <dbReference type="PROSITE" id="PS51858"/>
    </source>
</evidence>
<evidence type="ECO:0000256" key="4">
    <source>
        <dbReference type="SAM" id="MobiDB-lite"/>
    </source>
</evidence>
<evidence type="ECO:0000313" key="7">
    <source>
        <dbReference type="EMBL" id="CAE7189232.1"/>
    </source>
</evidence>
<feature type="region of interest" description="Disordered" evidence="4">
    <location>
        <begin position="753"/>
        <end position="815"/>
    </location>
</feature>
<dbReference type="GO" id="GO:0101005">
    <property type="term" value="F:deubiquitinase activity"/>
    <property type="evidence" value="ECO:0007669"/>
    <property type="project" value="TreeGrafter"/>
</dbReference>
<dbReference type="GO" id="GO:0016579">
    <property type="term" value="P:protein deubiquitination"/>
    <property type="evidence" value="ECO:0007669"/>
    <property type="project" value="TreeGrafter"/>
</dbReference>
<accession>A0A812IV10</accession>
<dbReference type="PANTHER" id="PTHR12378">
    <property type="entry name" value="DESUMOYLATING ISOPEPTIDASE"/>
    <property type="match status" value="1"/>
</dbReference>
<dbReference type="GO" id="GO:0006508">
    <property type="term" value="P:proteolysis"/>
    <property type="evidence" value="ECO:0007669"/>
    <property type="project" value="UniProtKB-KW"/>
</dbReference>
<feature type="transmembrane region" description="Helical" evidence="5">
    <location>
        <begin position="669"/>
        <end position="689"/>
    </location>
</feature>
<proteinExistence type="inferred from homology"/>
<dbReference type="OrthoDB" id="330047at2759"/>
<evidence type="ECO:0000313" key="8">
    <source>
        <dbReference type="Proteomes" id="UP000601435"/>
    </source>
</evidence>
<dbReference type="AlphaFoldDB" id="A0A812IV10"/>
<dbReference type="SMART" id="SM01179">
    <property type="entry name" value="DUF862"/>
    <property type="match status" value="1"/>
</dbReference>
<keyword evidence="5" id="KW-1133">Transmembrane helix</keyword>
<feature type="transmembrane region" description="Helical" evidence="5">
    <location>
        <begin position="399"/>
        <end position="418"/>
    </location>
</feature>
<organism evidence="7 8">
    <name type="scientific">Symbiodinium necroappetens</name>
    <dbReference type="NCBI Taxonomy" id="1628268"/>
    <lineage>
        <taxon>Eukaryota</taxon>
        <taxon>Sar</taxon>
        <taxon>Alveolata</taxon>
        <taxon>Dinophyceae</taxon>
        <taxon>Suessiales</taxon>
        <taxon>Symbiodiniaceae</taxon>
        <taxon>Symbiodinium</taxon>
    </lineage>
</organism>
<dbReference type="Gene3D" id="1.20.1250.20">
    <property type="entry name" value="MFS general substrate transporter like domains"/>
    <property type="match status" value="1"/>
</dbReference>
<feature type="transmembrane region" description="Helical" evidence="5">
    <location>
        <begin position="547"/>
        <end position="570"/>
    </location>
</feature>
<evidence type="ECO:0000256" key="2">
    <source>
        <dbReference type="ARBA" id="ARBA00022670"/>
    </source>
</evidence>
<comment type="similarity">
    <text evidence="1">Belongs to the DeSI family.</text>
</comment>
<dbReference type="EMBL" id="CAJNJA010005376">
    <property type="protein sequence ID" value="CAE7189232.1"/>
    <property type="molecule type" value="Genomic_DNA"/>
</dbReference>
<protein>
    <submittedName>
        <fullName evidence="7">Desi2 protein</fullName>
    </submittedName>
</protein>
<keyword evidence="3" id="KW-0378">Hydrolase</keyword>
<feature type="domain" description="PPPDE" evidence="6">
    <location>
        <begin position="899"/>
        <end position="1045"/>
    </location>
</feature>
<feature type="transmembrane region" description="Helical" evidence="5">
    <location>
        <begin position="340"/>
        <end position="360"/>
    </location>
</feature>
<dbReference type="PROSITE" id="PS51858">
    <property type="entry name" value="PPPDE"/>
    <property type="match status" value="1"/>
</dbReference>
<comment type="caution">
    <text evidence="7">The sequence shown here is derived from an EMBL/GenBank/DDBJ whole genome shotgun (WGS) entry which is preliminary data.</text>
</comment>
<feature type="transmembrane region" description="Helical" evidence="5">
    <location>
        <begin position="577"/>
        <end position="596"/>
    </location>
</feature>
<reference evidence="7" key="1">
    <citation type="submission" date="2021-02" db="EMBL/GenBank/DDBJ databases">
        <authorList>
            <person name="Dougan E. K."/>
            <person name="Rhodes N."/>
            <person name="Thang M."/>
            <person name="Chan C."/>
        </authorList>
    </citation>
    <scope>NUCLEOTIDE SEQUENCE</scope>
</reference>
<gene>
    <name evidence="7" type="primary">desi2</name>
    <name evidence="7" type="ORF">SNEC2469_LOCUS1045</name>
</gene>
<sequence length="1071" mass="116719">MEGRGRRGMPACAPVPGSTGDPQSWYFKTRCIVFDLGASVLIRVTRMAASSGGALEPEGSYGGVDLTGAVVGVDAASMVTLQWFNLGESVVSPLTALLQKLADKEEEKIPKPLYDFAESDHAAILEKMGESEVEAEAAALLKEPNGLRQTANLKVLGNTTCVRYSKHGFALAWLSKVMSSFTMFDEYFLKDLGTDQAIWAVASDMANGLRPVGQATSCLTFVSPSPDAECAALVLDGTIAAQNLAAVCLKRSLYKEAIEWADAALSMDGKDMCNLVLNLQNPRGPVAAASPNDPEVRKLLREVQPRLKENSNLAGAMEEDEKMKETNIPDQSAARAQKQLTGILTGLILIIAGSLCLGLADVENDWAWPAAYVFYGLGGCCVHLSSFSLGNAFGKAKGVVISCFVATFSISALAFQVFDLAYRAGLTLRVVSLIHVSLEALNMCFSGWLWPDSALKPGTRLTFERCRIKSSGGMEQGIAAKSLTVRERCVSALGIARTYKFVGFLTFHFTQLGLNRCLMGWMAAELRWKHEELLGASRPGLDIDHELAMFNFLQAGAGFISIPVFGWLVARFGHRRAPFCATAGLAVLFLAVRPFSEPWLLPILYIVSACHRQLFFSTFFTFMISEYPAELFATLAGMANVLAGLVSFLQNPLLELVLRDMDGHFLLPLLAQLGIAAIVFVCSLIAWFYDKPALPPPAALDTETVDEAAETKLQLCPAHDSPVPIVQPRAHGAVMEPEPVQNATSKYLKRRLPTANAEPSKVAEQLNETRHETQGGRANRATSYADRRLPAVTSCLSGSSMPHSEAPTDQEKECPAQRREPYLLRRRQIDFTWVDLDGVAGHQQPQASGTRLSIHGRGSHIFRTAEDMLHVGPLAFGDSTDKDYVTSCDRQGGRLEHLEPVLLNIYDLGDSKAIQRLNVLLKPMGSGAYHAAVQVYGQEWSFGGLSIDDPIEEGFETGIWSCRPQGCRQHSYRESVAMGHTSHSHVQILEIIRGMMDEWPMNSYQILRRNCCHFCDAFCQLIGVGPLPAWVLNLAGVGASLESMQTSTFHATASAASVVRDFALRIKKVPA</sequence>
<keyword evidence="8" id="KW-1185">Reference proteome</keyword>
<evidence type="ECO:0000256" key="1">
    <source>
        <dbReference type="ARBA" id="ARBA00008140"/>
    </source>
</evidence>
<dbReference type="SUPFAM" id="SSF103473">
    <property type="entry name" value="MFS general substrate transporter"/>
    <property type="match status" value="1"/>
</dbReference>
<dbReference type="InterPro" id="IPR008580">
    <property type="entry name" value="PPPDE_dom"/>
</dbReference>
<dbReference type="Proteomes" id="UP000601435">
    <property type="component" value="Unassembled WGS sequence"/>
</dbReference>
<keyword evidence="5" id="KW-0472">Membrane</keyword>
<keyword evidence="5" id="KW-0812">Transmembrane</keyword>
<dbReference type="Pfam" id="PF05903">
    <property type="entry name" value="Peptidase_C97"/>
    <property type="match status" value="1"/>
</dbReference>
<feature type="transmembrane region" description="Helical" evidence="5">
    <location>
        <begin position="430"/>
        <end position="450"/>
    </location>
</feature>
<feature type="transmembrane region" description="Helical" evidence="5">
    <location>
        <begin position="366"/>
        <end position="387"/>
    </location>
</feature>
<feature type="transmembrane region" description="Helical" evidence="5">
    <location>
        <begin position="501"/>
        <end position="524"/>
    </location>
</feature>